<dbReference type="InterPro" id="IPR012916">
    <property type="entry name" value="RED_N"/>
</dbReference>
<evidence type="ECO:0000259" key="4">
    <source>
        <dbReference type="Pfam" id="PF07808"/>
    </source>
</evidence>
<feature type="domain" description="RED-like N-terminal" evidence="4">
    <location>
        <begin position="62"/>
        <end position="271"/>
    </location>
</feature>
<dbReference type="InterPro" id="IPR039896">
    <property type="entry name" value="Red-like"/>
</dbReference>
<comment type="subcellular location">
    <subcellularLocation>
        <location evidence="1">Nucleus</location>
    </subcellularLocation>
</comment>
<reference evidence="5" key="1">
    <citation type="submission" date="2022-07" db="EMBL/GenBank/DDBJ databases">
        <title>Phylogenomic reconstructions and comparative analyses of Kickxellomycotina fungi.</title>
        <authorList>
            <person name="Reynolds N.K."/>
            <person name="Stajich J.E."/>
            <person name="Barry K."/>
            <person name="Grigoriev I.V."/>
            <person name="Crous P."/>
            <person name="Smith M.E."/>
        </authorList>
    </citation>
    <scope>NUCLEOTIDE SEQUENCE</scope>
    <source>
        <strain evidence="5">RSA 861</strain>
    </source>
</reference>
<organism evidence="5 6">
    <name type="scientific">Tieghemiomyces parasiticus</name>
    <dbReference type="NCBI Taxonomy" id="78921"/>
    <lineage>
        <taxon>Eukaryota</taxon>
        <taxon>Fungi</taxon>
        <taxon>Fungi incertae sedis</taxon>
        <taxon>Zoopagomycota</taxon>
        <taxon>Kickxellomycotina</taxon>
        <taxon>Dimargaritomycetes</taxon>
        <taxon>Dimargaritales</taxon>
        <taxon>Dimargaritaceae</taxon>
        <taxon>Tieghemiomyces</taxon>
    </lineage>
</organism>
<sequence>MSDRQGGLNQEDFRKLLATPRRQADSSQQPGSFAHARRTAPGAAGQSSRPSKSKGKRPASKPDTTAEPQPKYRDRAAERRRQGYQSVPGISETASAINAQPFDFNTAGADGAEQQDISYEQSKYLGGDLERTHLVKGLDYLFLDKIRREDAAAASGEAPDEDIDEALERLHHEKAATSTATITDRAAELAALPLPHFLTPRGSAIYNASVLWPVRYRSELPRENPQFQPGRMYFAFELADSQGNYRDPLAVPTPVLRSKVELVRMEARKQMNDPGSAAGGTEADGTASLVMEKVMQVFTRHSRHPARVTPKASPGLPISSTTFSPTHLTSHLPEGPIEIAEKATEVTTHSGSDPSDSSSDSEIGGSDDDIFAGVGDNYNVLESDSV</sequence>
<name>A0A9W8DND2_9FUNG</name>
<feature type="compositionally biased region" description="Low complexity" evidence="3">
    <location>
        <begin position="350"/>
        <end position="364"/>
    </location>
</feature>
<feature type="region of interest" description="Disordered" evidence="3">
    <location>
        <begin position="1"/>
        <end position="95"/>
    </location>
</feature>
<evidence type="ECO:0000256" key="2">
    <source>
        <dbReference type="ARBA" id="ARBA00023242"/>
    </source>
</evidence>
<keyword evidence="2" id="KW-0539">Nucleus</keyword>
<dbReference type="Proteomes" id="UP001150569">
    <property type="component" value="Unassembled WGS sequence"/>
</dbReference>
<keyword evidence="6" id="KW-1185">Reference proteome</keyword>
<feature type="region of interest" description="Disordered" evidence="3">
    <location>
        <begin position="300"/>
        <end position="376"/>
    </location>
</feature>
<comment type="caution">
    <text evidence="5">The sequence shown here is derived from an EMBL/GenBank/DDBJ whole genome shotgun (WGS) entry which is preliminary data.</text>
</comment>
<evidence type="ECO:0000256" key="1">
    <source>
        <dbReference type="ARBA" id="ARBA00004123"/>
    </source>
</evidence>
<dbReference type="EMBL" id="JANBPT010000907">
    <property type="protein sequence ID" value="KAJ1911663.1"/>
    <property type="molecule type" value="Genomic_DNA"/>
</dbReference>
<protein>
    <recommendedName>
        <fullName evidence="4">RED-like N-terminal domain-containing protein</fullName>
    </recommendedName>
</protein>
<evidence type="ECO:0000256" key="3">
    <source>
        <dbReference type="SAM" id="MobiDB-lite"/>
    </source>
</evidence>
<evidence type="ECO:0000313" key="5">
    <source>
        <dbReference type="EMBL" id="KAJ1911663.1"/>
    </source>
</evidence>
<dbReference type="Pfam" id="PF07808">
    <property type="entry name" value="RED_N"/>
    <property type="match status" value="1"/>
</dbReference>
<dbReference type="OrthoDB" id="3366823at2759"/>
<feature type="compositionally biased region" description="Polar residues" evidence="3">
    <location>
        <begin position="318"/>
        <end position="329"/>
    </location>
</feature>
<dbReference type="PANTHER" id="PTHR12765">
    <property type="entry name" value="RED PROTEIN IK FACTOR CYTOKINE IK"/>
    <property type="match status" value="1"/>
</dbReference>
<dbReference type="GO" id="GO:0005634">
    <property type="term" value="C:nucleus"/>
    <property type="evidence" value="ECO:0007669"/>
    <property type="project" value="UniProtKB-SubCell"/>
</dbReference>
<accession>A0A9W8DND2</accession>
<evidence type="ECO:0000313" key="6">
    <source>
        <dbReference type="Proteomes" id="UP001150569"/>
    </source>
</evidence>
<gene>
    <name evidence="5" type="ORF">IWQ60_010033</name>
</gene>
<feature type="compositionally biased region" description="Basic and acidic residues" evidence="3">
    <location>
        <begin position="70"/>
        <end position="81"/>
    </location>
</feature>
<proteinExistence type="predicted"/>
<dbReference type="AlphaFoldDB" id="A0A9W8DND2"/>